<organism evidence="8 9">
    <name type="scientific">Datura stramonium</name>
    <name type="common">Jimsonweed</name>
    <name type="synonym">Common thornapple</name>
    <dbReference type="NCBI Taxonomy" id="4076"/>
    <lineage>
        <taxon>Eukaryota</taxon>
        <taxon>Viridiplantae</taxon>
        <taxon>Streptophyta</taxon>
        <taxon>Embryophyta</taxon>
        <taxon>Tracheophyta</taxon>
        <taxon>Spermatophyta</taxon>
        <taxon>Magnoliopsida</taxon>
        <taxon>eudicotyledons</taxon>
        <taxon>Gunneridae</taxon>
        <taxon>Pentapetalae</taxon>
        <taxon>asterids</taxon>
        <taxon>lamiids</taxon>
        <taxon>Solanales</taxon>
        <taxon>Solanaceae</taxon>
        <taxon>Solanoideae</taxon>
        <taxon>Datureae</taxon>
        <taxon>Datura</taxon>
    </lineage>
</organism>
<reference evidence="8 9" key="1">
    <citation type="journal article" date="2021" name="BMC Genomics">
        <title>Datura genome reveals duplications of psychoactive alkaloid biosynthetic genes and high mutation rate following tissue culture.</title>
        <authorList>
            <person name="Rajewski A."/>
            <person name="Carter-House D."/>
            <person name="Stajich J."/>
            <person name="Litt A."/>
        </authorList>
    </citation>
    <scope>NUCLEOTIDE SEQUENCE [LARGE SCALE GENOMIC DNA]</scope>
    <source>
        <strain evidence="8">AR-01</strain>
    </source>
</reference>
<dbReference type="Pfam" id="PF22754">
    <property type="entry name" value="bHLH-TF_ACT-like_plant"/>
    <property type="match status" value="1"/>
</dbReference>
<dbReference type="Gene3D" id="4.10.280.10">
    <property type="entry name" value="Helix-loop-helix DNA-binding domain"/>
    <property type="match status" value="1"/>
</dbReference>
<dbReference type="PROSITE" id="PS50888">
    <property type="entry name" value="BHLH"/>
    <property type="match status" value="1"/>
</dbReference>
<dbReference type="InterPro" id="IPR045084">
    <property type="entry name" value="AIB/MYC-like"/>
</dbReference>
<keyword evidence="9" id="KW-1185">Reference proteome</keyword>
<dbReference type="PANTHER" id="PTHR11514">
    <property type="entry name" value="MYC"/>
    <property type="match status" value="1"/>
</dbReference>
<keyword evidence="2 5" id="KW-0805">Transcription regulation</keyword>
<evidence type="ECO:0000256" key="3">
    <source>
        <dbReference type="ARBA" id="ARBA00023163"/>
    </source>
</evidence>
<dbReference type="EMBL" id="JACEIK010012314">
    <property type="protein sequence ID" value="MCE3216106.1"/>
    <property type="molecule type" value="Genomic_DNA"/>
</dbReference>
<evidence type="ECO:0000259" key="7">
    <source>
        <dbReference type="PROSITE" id="PS50888"/>
    </source>
</evidence>
<keyword evidence="4 5" id="KW-0539">Nucleus</keyword>
<gene>
    <name evidence="8" type="ORF">HAX54_004925</name>
</gene>
<dbReference type="Pfam" id="PF00010">
    <property type="entry name" value="HLH"/>
    <property type="match status" value="1"/>
</dbReference>
<dbReference type="InterPro" id="IPR054502">
    <property type="entry name" value="bHLH-TF_ACT-like_plant"/>
</dbReference>
<keyword evidence="3 5" id="KW-0804">Transcription</keyword>
<name>A0ABS8WV88_DATST</name>
<accession>A0ABS8WV88</accession>
<evidence type="ECO:0000256" key="6">
    <source>
        <dbReference type="SAM" id="Coils"/>
    </source>
</evidence>
<feature type="domain" description="BHLH" evidence="7">
    <location>
        <begin position="3"/>
        <end position="52"/>
    </location>
</feature>
<evidence type="ECO:0000256" key="4">
    <source>
        <dbReference type="ARBA" id="ARBA00023242"/>
    </source>
</evidence>
<feature type="coiled-coil region" evidence="6">
    <location>
        <begin position="2"/>
        <end position="80"/>
    </location>
</feature>
<dbReference type="SUPFAM" id="SSF47459">
    <property type="entry name" value="HLH, helix-loop-helix DNA-binding domain"/>
    <property type="match status" value="1"/>
</dbReference>
<sequence length="172" mass="19721">MCHKQRNHIEAEKQRREKLNQRFYALRSVVPHVTRMDKATLLSDAVAYINELKAKVDELESKVQNNNKKLKMEANNAVDNQSSTTLEDPTVEVEVKMIVQDAMIRVQSKNVNYPSARLMRALQDLELHVHHASISSVKDLMLQDIVVKVPQGFETEDGLRVALLNKYNQNSL</sequence>
<dbReference type="PANTHER" id="PTHR11514:SF144">
    <property type="entry name" value="TRANSCRIPTION FACTOR"/>
    <property type="match status" value="1"/>
</dbReference>
<evidence type="ECO:0000256" key="2">
    <source>
        <dbReference type="ARBA" id="ARBA00023015"/>
    </source>
</evidence>
<protein>
    <recommendedName>
        <fullName evidence="5">Transcription factor</fullName>
        <shortName evidence="5">bHLH transcription factor</shortName>
    </recommendedName>
    <alternativeName>
        <fullName evidence="5">Basic helix-loop-helix protein</fullName>
    </alternativeName>
</protein>
<comment type="caution">
    <text evidence="8">The sequence shown here is derived from an EMBL/GenBank/DDBJ whole genome shotgun (WGS) entry which is preliminary data.</text>
</comment>
<dbReference type="InterPro" id="IPR036638">
    <property type="entry name" value="HLH_DNA-bd_sf"/>
</dbReference>
<dbReference type="SMART" id="SM00353">
    <property type="entry name" value="HLH"/>
    <property type="match status" value="1"/>
</dbReference>
<dbReference type="Proteomes" id="UP000823775">
    <property type="component" value="Unassembled WGS sequence"/>
</dbReference>
<evidence type="ECO:0000256" key="5">
    <source>
        <dbReference type="RuleBase" id="RU369104"/>
    </source>
</evidence>
<evidence type="ECO:0000313" key="9">
    <source>
        <dbReference type="Proteomes" id="UP000823775"/>
    </source>
</evidence>
<comment type="subcellular location">
    <subcellularLocation>
        <location evidence="1 5">Nucleus</location>
    </subcellularLocation>
</comment>
<dbReference type="InterPro" id="IPR011598">
    <property type="entry name" value="bHLH_dom"/>
</dbReference>
<keyword evidence="6" id="KW-0175">Coiled coil</keyword>
<evidence type="ECO:0000313" key="8">
    <source>
        <dbReference type="EMBL" id="MCE3216106.1"/>
    </source>
</evidence>
<proteinExistence type="predicted"/>
<evidence type="ECO:0000256" key="1">
    <source>
        <dbReference type="ARBA" id="ARBA00004123"/>
    </source>
</evidence>